<dbReference type="CDD" id="cd01185">
    <property type="entry name" value="INTN1_C_like"/>
    <property type="match status" value="1"/>
</dbReference>
<dbReference type="InterPro" id="IPR050090">
    <property type="entry name" value="Tyrosine_recombinase_XerCD"/>
</dbReference>
<organism evidence="5 6">
    <name type="scientific">Dysgonomonas macrotermitis</name>
    <dbReference type="NCBI Taxonomy" id="1346286"/>
    <lineage>
        <taxon>Bacteria</taxon>
        <taxon>Pseudomonadati</taxon>
        <taxon>Bacteroidota</taxon>
        <taxon>Bacteroidia</taxon>
        <taxon>Bacteroidales</taxon>
        <taxon>Dysgonomonadaceae</taxon>
        <taxon>Dysgonomonas</taxon>
    </lineage>
</organism>
<dbReference type="EMBL" id="FQUC01000023">
    <property type="protein sequence ID" value="SHG38835.1"/>
    <property type="molecule type" value="Genomic_DNA"/>
</dbReference>
<dbReference type="Proteomes" id="UP000184480">
    <property type="component" value="Unassembled WGS sequence"/>
</dbReference>
<dbReference type="GO" id="GO:0015074">
    <property type="term" value="P:DNA integration"/>
    <property type="evidence" value="ECO:0007669"/>
    <property type="project" value="InterPro"/>
</dbReference>
<evidence type="ECO:0000313" key="5">
    <source>
        <dbReference type="EMBL" id="SHG38835.1"/>
    </source>
</evidence>
<protein>
    <submittedName>
        <fullName evidence="5">Site-specific recombinase XerD</fullName>
    </submittedName>
</protein>
<dbReference type="Pfam" id="PF00589">
    <property type="entry name" value="Phage_integrase"/>
    <property type="match status" value="1"/>
</dbReference>
<dbReference type="Gene3D" id="1.10.150.130">
    <property type="match status" value="1"/>
</dbReference>
<evidence type="ECO:0000256" key="2">
    <source>
        <dbReference type="ARBA" id="ARBA00023125"/>
    </source>
</evidence>
<comment type="similarity">
    <text evidence="1">Belongs to the 'phage' integrase family.</text>
</comment>
<dbReference type="Pfam" id="PF13102">
    <property type="entry name" value="Phage_int_SAM_5"/>
    <property type="match status" value="1"/>
</dbReference>
<keyword evidence="6" id="KW-1185">Reference proteome</keyword>
<dbReference type="Gene3D" id="1.10.443.10">
    <property type="entry name" value="Intergrase catalytic core"/>
    <property type="match status" value="1"/>
</dbReference>
<dbReference type="PANTHER" id="PTHR30349:SF64">
    <property type="entry name" value="PROPHAGE INTEGRASE INTD-RELATED"/>
    <property type="match status" value="1"/>
</dbReference>
<dbReference type="SUPFAM" id="SSF56349">
    <property type="entry name" value="DNA breaking-rejoining enzymes"/>
    <property type="match status" value="1"/>
</dbReference>
<dbReference type="InterPro" id="IPR013762">
    <property type="entry name" value="Integrase-like_cat_sf"/>
</dbReference>
<evidence type="ECO:0000313" key="6">
    <source>
        <dbReference type="Proteomes" id="UP000184480"/>
    </source>
</evidence>
<dbReference type="InterPro" id="IPR002104">
    <property type="entry name" value="Integrase_catalytic"/>
</dbReference>
<gene>
    <name evidence="5" type="ORF">SAMN05444362_12321</name>
</gene>
<dbReference type="RefSeq" id="WP_062184532.1">
    <property type="nucleotide sequence ID" value="NZ_BBXL01000028.1"/>
</dbReference>
<proteinExistence type="inferred from homology"/>
<evidence type="ECO:0000256" key="1">
    <source>
        <dbReference type="ARBA" id="ARBA00008857"/>
    </source>
</evidence>
<dbReference type="GO" id="GO:0003677">
    <property type="term" value="F:DNA binding"/>
    <property type="evidence" value="ECO:0007669"/>
    <property type="project" value="UniProtKB-KW"/>
</dbReference>
<accession>A0A1M5JEN3</accession>
<dbReference type="Pfam" id="PF17293">
    <property type="entry name" value="Arm-DNA-bind_5"/>
    <property type="match status" value="1"/>
</dbReference>
<dbReference type="InterPro" id="IPR011010">
    <property type="entry name" value="DNA_brk_join_enz"/>
</dbReference>
<name>A0A1M5JEN3_9BACT</name>
<evidence type="ECO:0000256" key="3">
    <source>
        <dbReference type="ARBA" id="ARBA00023172"/>
    </source>
</evidence>
<sequence length="413" mass="48111">MRTSKSTFAITFYLRKDKMKKDSFTPIFCRITIAGEAVSFNIHKDIRAELWDMENHKARGKSRESIEVNQTLDACHTILHNMYRDIFEKDNYVTAEKLKNSYLGISIDNTMLLLLFRNLIKDIEALVNITKAKATLQKYKVTYTRLSEFMKFKYNISDINVKEIKYQFISDFEIYLRTQANCSPNTTAKFIQFFKRVILIAQNNGWMQHNPFANYKIHFKKVDRGYLTDQELEIIKKKQFGIERLEKVRDIFVFACYTGLAYVDTYKLTYDNIQTGVDGKLWIITKRAKTDTIVTVPLLDVPLAIIEKYRGKQDNDKVLPTLSNQKMNSYLKEIGDLCRIEKRLSFHLARHTFASTTTLAKGVSIEAVSKMLGHTNIRTTQIYARVTENLISNEMNSLSTKLRINTLELPKTR</sequence>
<dbReference type="InterPro" id="IPR035386">
    <property type="entry name" value="Arm-DNA-bind_5"/>
</dbReference>
<keyword evidence="2" id="KW-0238">DNA-binding</keyword>
<dbReference type="PROSITE" id="PS51898">
    <property type="entry name" value="TYR_RECOMBINASE"/>
    <property type="match status" value="1"/>
</dbReference>
<keyword evidence="3" id="KW-0233">DNA recombination</keyword>
<evidence type="ECO:0000259" key="4">
    <source>
        <dbReference type="PROSITE" id="PS51898"/>
    </source>
</evidence>
<dbReference type="InterPro" id="IPR010998">
    <property type="entry name" value="Integrase_recombinase_N"/>
</dbReference>
<dbReference type="InterPro" id="IPR025269">
    <property type="entry name" value="SAM-like_dom"/>
</dbReference>
<dbReference type="PANTHER" id="PTHR30349">
    <property type="entry name" value="PHAGE INTEGRASE-RELATED"/>
    <property type="match status" value="1"/>
</dbReference>
<reference evidence="6" key="1">
    <citation type="submission" date="2016-11" db="EMBL/GenBank/DDBJ databases">
        <authorList>
            <person name="Varghese N."/>
            <person name="Submissions S."/>
        </authorList>
    </citation>
    <scope>NUCLEOTIDE SEQUENCE [LARGE SCALE GENOMIC DNA]</scope>
    <source>
        <strain evidence="6">DSM 27370</strain>
    </source>
</reference>
<dbReference type="AlphaFoldDB" id="A0A1M5JEN3"/>
<dbReference type="OrthoDB" id="1493636at2"/>
<dbReference type="GO" id="GO:0006310">
    <property type="term" value="P:DNA recombination"/>
    <property type="evidence" value="ECO:0007669"/>
    <property type="project" value="UniProtKB-KW"/>
</dbReference>
<feature type="domain" description="Tyr recombinase" evidence="4">
    <location>
        <begin position="222"/>
        <end position="396"/>
    </location>
</feature>
<dbReference type="STRING" id="1346286.SAMN05444362_12321"/>